<geneLocation type="mitochondrion" evidence="2"/>
<reference evidence="2" key="1">
    <citation type="submission" date="2021-01" db="EMBL/GenBank/DDBJ databases">
        <authorList>
            <person name="Sun H.-H."/>
            <person name="Zhang S."/>
            <person name="Zhang Y.-J."/>
        </authorList>
    </citation>
    <scope>NUCLEOTIDE SEQUENCE</scope>
    <source>
        <strain evidence="2">CMM1</strain>
    </source>
</reference>
<sequence length="155" mass="16914">MRRRVWATIYLSLRGRERVDREKGGRGGGGGWLPSSAPYPGRVRVCAVAAGDSLIYFHPPSPAPSPLSNSLLSLSEREVFFLKKKWSRGGRGRRPPLHPTTTRVVVGRRGGGAPPEGGAPRTLKGNRGAPPETPDEKALRAALSLRERGFLFDFF</sequence>
<evidence type="ECO:0000313" key="2">
    <source>
        <dbReference type="EMBL" id="UBU98587.1"/>
    </source>
</evidence>
<dbReference type="GeneID" id="68665247"/>
<name>A0A8K1I8B9_9PEZI</name>
<dbReference type="EMBL" id="MW538937">
    <property type="protein sequence ID" value="UBU98587.1"/>
    <property type="molecule type" value="Genomic_DNA"/>
</dbReference>
<keyword evidence="2" id="KW-0496">Mitochondrion</keyword>
<organism evidence="2">
    <name type="scientific">Morchella brunnea</name>
    <dbReference type="NCBI Taxonomy" id="1174671"/>
    <lineage>
        <taxon>Eukaryota</taxon>
        <taxon>Fungi</taxon>
        <taxon>Dikarya</taxon>
        <taxon>Ascomycota</taxon>
        <taxon>Pezizomycotina</taxon>
        <taxon>Pezizomycetes</taxon>
        <taxon>Pezizales</taxon>
        <taxon>Morchellaceae</taxon>
        <taxon>Morchella</taxon>
    </lineage>
</organism>
<dbReference type="RefSeq" id="YP_010218780.1">
    <property type="nucleotide sequence ID" value="NC_058917.1"/>
</dbReference>
<evidence type="ECO:0000256" key="1">
    <source>
        <dbReference type="SAM" id="MobiDB-lite"/>
    </source>
</evidence>
<gene>
    <name evidence="2" type="primary">orf155C</name>
</gene>
<proteinExistence type="predicted"/>
<feature type="region of interest" description="Disordered" evidence="1">
    <location>
        <begin position="108"/>
        <end position="134"/>
    </location>
</feature>
<accession>A0A8K1I8B9</accession>
<protein>
    <submittedName>
        <fullName evidence="2">Uncharacterized protein</fullName>
    </submittedName>
</protein>
<dbReference type="AlphaFoldDB" id="A0A8K1I8B9"/>